<evidence type="ECO:0000313" key="4">
    <source>
        <dbReference type="Proteomes" id="UP000831787"/>
    </source>
</evidence>
<feature type="domain" description="HTH merR-type" evidence="2">
    <location>
        <begin position="3"/>
        <end position="73"/>
    </location>
</feature>
<dbReference type="PANTHER" id="PTHR30204">
    <property type="entry name" value="REDOX-CYCLING DRUG-SENSING TRANSCRIPTIONAL ACTIVATOR SOXR"/>
    <property type="match status" value="1"/>
</dbReference>
<dbReference type="Pfam" id="PF13411">
    <property type="entry name" value="MerR_1"/>
    <property type="match status" value="1"/>
</dbReference>
<dbReference type="Proteomes" id="UP000831787">
    <property type="component" value="Chromosome"/>
</dbReference>
<evidence type="ECO:0000256" key="1">
    <source>
        <dbReference type="ARBA" id="ARBA00023125"/>
    </source>
</evidence>
<proteinExistence type="predicted"/>
<keyword evidence="4" id="KW-1185">Reference proteome</keyword>
<dbReference type="InterPro" id="IPR000551">
    <property type="entry name" value="MerR-type_HTH_dom"/>
</dbReference>
<name>A0ABY4EFS0_9BACI</name>
<dbReference type="PROSITE" id="PS50937">
    <property type="entry name" value="HTH_MERR_2"/>
    <property type="match status" value="1"/>
</dbReference>
<organism evidence="3 4">
    <name type="scientific">Halobacillus salinarum</name>
    <dbReference type="NCBI Taxonomy" id="2932257"/>
    <lineage>
        <taxon>Bacteria</taxon>
        <taxon>Bacillati</taxon>
        <taxon>Bacillota</taxon>
        <taxon>Bacilli</taxon>
        <taxon>Bacillales</taxon>
        <taxon>Bacillaceae</taxon>
        <taxon>Halobacillus</taxon>
    </lineage>
</organism>
<reference evidence="3 4" key="1">
    <citation type="submission" date="2022-04" db="EMBL/GenBank/DDBJ databases">
        <title>Halobacillus sp. isolated from saltern.</title>
        <authorList>
            <person name="Won M."/>
            <person name="Lee C.-M."/>
            <person name="Woen H.-Y."/>
            <person name="Kwon S.-W."/>
        </authorList>
    </citation>
    <scope>NUCLEOTIDE SEQUENCE [LARGE SCALE GENOMIC DNA]</scope>
    <source>
        <strain evidence="3 4">SSBR10-3</strain>
    </source>
</reference>
<gene>
    <name evidence="3" type="ORF">MUN89_15495</name>
</gene>
<dbReference type="RefSeq" id="WP_244708673.1">
    <property type="nucleotide sequence ID" value="NZ_CP095073.1"/>
</dbReference>
<dbReference type="Gene3D" id="1.10.1660.10">
    <property type="match status" value="1"/>
</dbReference>
<evidence type="ECO:0000259" key="2">
    <source>
        <dbReference type="PROSITE" id="PS50937"/>
    </source>
</evidence>
<dbReference type="SUPFAM" id="SSF46955">
    <property type="entry name" value="Putative DNA-binding domain"/>
    <property type="match status" value="1"/>
</dbReference>
<accession>A0ABY4EFS0</accession>
<dbReference type="InterPro" id="IPR047057">
    <property type="entry name" value="MerR_fam"/>
</dbReference>
<sequence>MAEYKIDEVARKSGLTKRTIRYYEEIGLLFPAARTDGGYRTYNAQHINRLNQIVNAREVLGISLEEVRDFVEIREEVSLNLEDIKQTQDTKVKLEKLYNFKKILEREREMVHDKLKKIQDIKDNTDDYYHRVCKAIANYEKE</sequence>
<keyword evidence="1" id="KW-0238">DNA-binding</keyword>
<evidence type="ECO:0000313" key="3">
    <source>
        <dbReference type="EMBL" id="UOQ43314.1"/>
    </source>
</evidence>
<dbReference type="EMBL" id="CP095073">
    <property type="protein sequence ID" value="UOQ43314.1"/>
    <property type="molecule type" value="Genomic_DNA"/>
</dbReference>
<dbReference type="SMART" id="SM00422">
    <property type="entry name" value="HTH_MERR"/>
    <property type="match status" value="1"/>
</dbReference>
<protein>
    <submittedName>
        <fullName evidence="3">MerR family transcriptional regulator</fullName>
    </submittedName>
</protein>
<dbReference type="InterPro" id="IPR009061">
    <property type="entry name" value="DNA-bd_dom_put_sf"/>
</dbReference>
<dbReference type="PANTHER" id="PTHR30204:SF58">
    <property type="entry name" value="HTH-TYPE TRANSCRIPTIONAL REGULATOR YFMP"/>
    <property type="match status" value="1"/>
</dbReference>